<comment type="caution">
    <text evidence="3">The sequence shown here is derived from an EMBL/GenBank/DDBJ whole genome shotgun (WGS) entry which is preliminary data.</text>
</comment>
<dbReference type="RefSeq" id="WP_185732794.1">
    <property type="nucleotide sequence ID" value="NZ_BHYK01000022.1"/>
</dbReference>
<dbReference type="SUPFAM" id="SSF47413">
    <property type="entry name" value="lambda repressor-like DNA-binding domains"/>
    <property type="match status" value="1"/>
</dbReference>
<dbReference type="InterPro" id="IPR001387">
    <property type="entry name" value="Cro/C1-type_HTH"/>
</dbReference>
<name>A0A401UQR7_9CLOT</name>
<dbReference type="PANTHER" id="PTHR46558">
    <property type="entry name" value="TRACRIPTIONAL REGULATORY PROTEIN-RELATED-RELATED"/>
    <property type="match status" value="1"/>
</dbReference>
<feature type="domain" description="HTH cro/C1-type" evidence="2">
    <location>
        <begin position="7"/>
        <end position="62"/>
    </location>
</feature>
<dbReference type="Pfam" id="PF01381">
    <property type="entry name" value="HTH_3"/>
    <property type="match status" value="1"/>
</dbReference>
<protein>
    <recommendedName>
        <fullName evidence="2">HTH cro/C1-type domain-containing protein</fullName>
    </recommendedName>
</protein>
<dbReference type="Proteomes" id="UP000287872">
    <property type="component" value="Unassembled WGS sequence"/>
</dbReference>
<dbReference type="SMART" id="SM00530">
    <property type="entry name" value="HTH_XRE"/>
    <property type="match status" value="1"/>
</dbReference>
<dbReference type="GO" id="GO:0003677">
    <property type="term" value="F:DNA binding"/>
    <property type="evidence" value="ECO:0007669"/>
    <property type="project" value="UniProtKB-KW"/>
</dbReference>
<keyword evidence="4" id="KW-1185">Reference proteome</keyword>
<dbReference type="Gene3D" id="1.10.260.40">
    <property type="entry name" value="lambda repressor-like DNA-binding domains"/>
    <property type="match status" value="1"/>
</dbReference>
<dbReference type="CDD" id="cd00093">
    <property type="entry name" value="HTH_XRE"/>
    <property type="match status" value="1"/>
</dbReference>
<dbReference type="PROSITE" id="PS50943">
    <property type="entry name" value="HTH_CROC1"/>
    <property type="match status" value="1"/>
</dbReference>
<accession>A0A401UQR7</accession>
<evidence type="ECO:0000256" key="1">
    <source>
        <dbReference type="ARBA" id="ARBA00023125"/>
    </source>
</evidence>
<evidence type="ECO:0000313" key="4">
    <source>
        <dbReference type="Proteomes" id="UP000287872"/>
    </source>
</evidence>
<evidence type="ECO:0000259" key="2">
    <source>
        <dbReference type="PROSITE" id="PS50943"/>
    </source>
</evidence>
<proteinExistence type="predicted"/>
<keyword evidence="1" id="KW-0238">DNA-binding</keyword>
<evidence type="ECO:0000313" key="3">
    <source>
        <dbReference type="EMBL" id="GCD11874.1"/>
    </source>
</evidence>
<reference evidence="3 4" key="1">
    <citation type="submission" date="2018-11" db="EMBL/GenBank/DDBJ databases">
        <title>Genome sequencing and assembly of Clostridium tagluense strain A121.</title>
        <authorList>
            <person name="Murakami T."/>
            <person name="Segawa T."/>
            <person name="Shcherbakova V.A."/>
            <person name="Mori H."/>
            <person name="Yoshimura Y."/>
        </authorList>
    </citation>
    <scope>NUCLEOTIDE SEQUENCE [LARGE SCALE GENOMIC DNA]</scope>
    <source>
        <strain evidence="3 4">A121</strain>
    </source>
</reference>
<dbReference type="InterPro" id="IPR010982">
    <property type="entry name" value="Lambda_DNA-bd_dom_sf"/>
</dbReference>
<sequence>MLFGDRIKQLRDSSGLTQVELGKLIGVSDRVLGYYEANERFPRKQEVIAKFAQVFNVSVDYLLGTDGSFFKDTDEKYSAIGHNQAQGVLKSVEMLFAGVELMEDDKDELFRMISELYFDAKKKNKEKYSKNKNYE</sequence>
<dbReference type="AlphaFoldDB" id="A0A401UQR7"/>
<gene>
    <name evidence="3" type="ORF">Ctaglu_34970</name>
</gene>
<dbReference type="PANTHER" id="PTHR46558:SF11">
    <property type="entry name" value="HTH-TYPE TRANSCRIPTIONAL REGULATOR XRE"/>
    <property type="match status" value="1"/>
</dbReference>
<dbReference type="EMBL" id="BHYK01000022">
    <property type="protein sequence ID" value="GCD11874.1"/>
    <property type="molecule type" value="Genomic_DNA"/>
</dbReference>
<organism evidence="3 4">
    <name type="scientific">Clostridium tagluense</name>
    <dbReference type="NCBI Taxonomy" id="360422"/>
    <lineage>
        <taxon>Bacteria</taxon>
        <taxon>Bacillati</taxon>
        <taxon>Bacillota</taxon>
        <taxon>Clostridia</taxon>
        <taxon>Eubacteriales</taxon>
        <taxon>Clostridiaceae</taxon>
        <taxon>Clostridium</taxon>
    </lineage>
</organism>